<feature type="domain" description="Damage-control phosphatase ARMT1-like metal-binding" evidence="19">
    <location>
        <begin position="597"/>
        <end position="794"/>
    </location>
</feature>
<gene>
    <name evidence="20" type="ORF">WJX74_004516</name>
</gene>
<dbReference type="GO" id="GO:0004594">
    <property type="term" value="F:pantothenate kinase activity"/>
    <property type="evidence" value="ECO:0007669"/>
    <property type="project" value="UniProtKB-EC"/>
</dbReference>
<keyword evidence="7" id="KW-0963">Cytoplasm</keyword>
<keyword evidence="12" id="KW-0418">Kinase</keyword>
<dbReference type="GO" id="GO:0005829">
    <property type="term" value="C:cytosol"/>
    <property type="evidence" value="ECO:0007669"/>
    <property type="project" value="TreeGrafter"/>
</dbReference>
<evidence type="ECO:0000256" key="2">
    <source>
        <dbReference type="ARBA" id="ARBA00001936"/>
    </source>
</evidence>
<evidence type="ECO:0000256" key="18">
    <source>
        <dbReference type="SAM" id="MobiDB-lite"/>
    </source>
</evidence>
<protein>
    <recommendedName>
        <fullName evidence="6">pantothenate kinase</fullName>
        <ecNumber evidence="6">2.7.1.33</ecNumber>
    </recommendedName>
</protein>
<comment type="subcellular location">
    <subcellularLocation>
        <location evidence="4">Cytoplasm</location>
    </subcellularLocation>
</comment>
<comment type="pathway">
    <text evidence="5">Cofactor biosynthesis; coenzyme A biosynthesis; CoA from (R)-pantothenate: step 1/5.</text>
</comment>
<dbReference type="AlphaFoldDB" id="A0AAW1S7A5"/>
<comment type="cofactor">
    <cofactor evidence="3">
        <name>Ni(2+)</name>
        <dbReference type="ChEBI" id="CHEBI:49786"/>
    </cofactor>
</comment>
<evidence type="ECO:0000259" key="19">
    <source>
        <dbReference type="Pfam" id="PF01937"/>
    </source>
</evidence>
<dbReference type="Gene3D" id="1.20.1700.10">
    <property type="entry name" value="AF1104-like"/>
    <property type="match status" value="1"/>
</dbReference>
<keyword evidence="8" id="KW-0533">Nickel</keyword>
<keyword evidence="15" id="KW-0173">Coenzyme A biosynthesis</keyword>
<dbReference type="Gene3D" id="3.30.420.40">
    <property type="match status" value="1"/>
</dbReference>
<dbReference type="NCBIfam" id="TIGR00555">
    <property type="entry name" value="panK_eukar"/>
    <property type="match status" value="1"/>
</dbReference>
<evidence type="ECO:0000256" key="17">
    <source>
        <dbReference type="ARBA" id="ARBA00060870"/>
    </source>
</evidence>
<feature type="region of interest" description="Disordered" evidence="18">
    <location>
        <begin position="478"/>
        <end position="512"/>
    </location>
</feature>
<evidence type="ECO:0000256" key="6">
    <source>
        <dbReference type="ARBA" id="ARBA00012102"/>
    </source>
</evidence>
<comment type="cofactor">
    <cofactor evidence="2">
        <name>Mn(2+)</name>
        <dbReference type="ChEBI" id="CHEBI:29035"/>
    </cofactor>
</comment>
<dbReference type="FunFam" id="3.30.420.40:FF:000025">
    <property type="entry name" value="pantothenate kinase 2, mitochondrial"/>
    <property type="match status" value="1"/>
</dbReference>
<dbReference type="Gene3D" id="3.30.420.510">
    <property type="match status" value="1"/>
</dbReference>
<dbReference type="Pfam" id="PF03630">
    <property type="entry name" value="Fumble"/>
    <property type="match status" value="1"/>
</dbReference>
<evidence type="ECO:0000256" key="5">
    <source>
        <dbReference type="ARBA" id="ARBA00005225"/>
    </source>
</evidence>
<feature type="compositionally biased region" description="Polar residues" evidence="18">
    <location>
        <begin position="857"/>
        <end position="875"/>
    </location>
</feature>
<dbReference type="InterPro" id="IPR002791">
    <property type="entry name" value="ARMT1-like_metal-bd"/>
</dbReference>
<keyword evidence="21" id="KW-1185">Reference proteome</keyword>
<keyword evidence="11" id="KW-0547">Nucleotide-binding</keyword>
<dbReference type="Pfam" id="PF01937">
    <property type="entry name" value="ARMT1-like_dom"/>
    <property type="match status" value="1"/>
</dbReference>
<dbReference type="InterPro" id="IPR036075">
    <property type="entry name" value="ARMT-1-like_metal-bd_sf"/>
</dbReference>
<evidence type="ECO:0000256" key="11">
    <source>
        <dbReference type="ARBA" id="ARBA00022741"/>
    </source>
</evidence>
<evidence type="ECO:0000256" key="8">
    <source>
        <dbReference type="ARBA" id="ARBA00022596"/>
    </source>
</evidence>
<name>A0AAW1S7A5_9CHLO</name>
<feature type="region of interest" description="Disordered" evidence="18">
    <location>
        <begin position="807"/>
        <end position="886"/>
    </location>
</feature>
<sequence length="987" mass="107005">MPLAATNSKDSEDGHASPGNVSGASSAPDADFLRPTARSLSLCKSGAASALDLTDASISASEQLETGDGGKDAPSIDLPHQHAEYISHIALDIGGSLVKLVYFSPEGPHSDLPSGNGLRQAGGKLHFVKFETSKMDCVFDFIMSKGLHHLPVIGAQDPSKRVSVKATGGGAFKFADEFQDKLGVTLEKEDEMECLVAGCNFLFKAIYHEAFMFEHGKTSFVTGTADKDLFPYLLVNIGSGVSMLKVEGDGKFERVSGSNLGGGTFWGLCRLMTRCKGFDEMLALSAKGDNAKVDMLVGDIYGNRDYSSIGLSSDTIASSFGKVVSQDQELEDYSPADIAMALCRMLSYNIGHLAYLNAKRYGLSRVFFGGFFIRGHPYTMETISFAIRFWSKGEMAAMFLRHEGFLGAMGAFLKVHPMEPTLEAVNAKEPRKVRSRFVERFSMGAPFSGGEIQGPAFNDMAEKVSWVEKFVQVGTAAAEAARDEHDRARPFEVPQPNDEQPDDLGREPSSPMQNQMQLHVGVLHYLPSSEPFPLLMDPNGYEPNTLDIVHDHAEMEYWLGVLEQQIGTGVEKAIACEGCSPGAERRAAAFGRAFAAHIHKLRQKPGAYGPLGLSNIFELREECLREFGFSDIYSHDKERENAAALAVLPDLLQELDAMSARERLTSLIEGVLAANIFDWGARATVELYQNGTILEIYRDARQKLSRRPWRVDTLDQLSQAWINGAQHADEPGSLVPSPYRRVVMFVDNAGADVVLGMLPFARELLRMGADVIIAANSQPAINDITAPELIRLLDAAGQICPILTAGRDAGQKQKQRWHGRIPPLSRRRGSSGDGHATPGSMSPLAASPVKQGLNPMENASSSSNQHQNLPQNVPQAVSPVEEPAAACSPDRPGALYMVANGQGSPCLDLRRVPDVLAGAAAGADLVIIEGMGRAVHTNLRTKFRCDALKLAMIKNAHLADRLFRGKVYDCVCLFEPAAATSLAQDTR</sequence>
<feature type="compositionally biased region" description="Basic residues" evidence="18">
    <location>
        <begin position="813"/>
        <end position="829"/>
    </location>
</feature>
<dbReference type="InterPro" id="IPR035073">
    <property type="entry name" value="At2g17340_3_helix_bundle"/>
</dbReference>
<reference evidence="20 21" key="1">
    <citation type="journal article" date="2024" name="Nat. Commun.">
        <title>Phylogenomics reveals the evolutionary origins of lichenization in chlorophyte algae.</title>
        <authorList>
            <person name="Puginier C."/>
            <person name="Libourel C."/>
            <person name="Otte J."/>
            <person name="Skaloud P."/>
            <person name="Haon M."/>
            <person name="Grisel S."/>
            <person name="Petersen M."/>
            <person name="Berrin J.G."/>
            <person name="Delaux P.M."/>
            <person name="Dal Grande F."/>
            <person name="Keller J."/>
        </authorList>
    </citation>
    <scope>NUCLEOTIDE SEQUENCE [LARGE SCALE GENOMIC DNA]</scope>
    <source>
        <strain evidence="20 21">SAG 2145</strain>
    </source>
</reference>
<feature type="region of interest" description="Disordered" evidence="18">
    <location>
        <begin position="1"/>
        <end position="30"/>
    </location>
</feature>
<comment type="caution">
    <text evidence="20">The sequence shown here is derived from an EMBL/GenBank/DDBJ whole genome shotgun (WGS) entry which is preliminary data.</text>
</comment>
<dbReference type="SUPFAM" id="SSF53067">
    <property type="entry name" value="Actin-like ATPase domain"/>
    <property type="match status" value="2"/>
</dbReference>
<proteinExistence type="inferred from homology"/>
<evidence type="ECO:0000256" key="12">
    <source>
        <dbReference type="ARBA" id="ARBA00022777"/>
    </source>
</evidence>
<evidence type="ECO:0000256" key="9">
    <source>
        <dbReference type="ARBA" id="ARBA00022679"/>
    </source>
</evidence>
<keyword evidence="9" id="KW-0808">Transferase</keyword>
<comment type="similarity">
    <text evidence="17">Belongs to the type II pantothenate kinase family.</text>
</comment>
<evidence type="ECO:0000256" key="7">
    <source>
        <dbReference type="ARBA" id="ARBA00022490"/>
    </source>
</evidence>
<evidence type="ECO:0000256" key="13">
    <source>
        <dbReference type="ARBA" id="ARBA00022801"/>
    </source>
</evidence>
<dbReference type="CDD" id="cd24123">
    <property type="entry name" value="ASKHA_NBD_PanK-II_Pank4"/>
    <property type="match status" value="1"/>
</dbReference>
<evidence type="ECO:0000256" key="1">
    <source>
        <dbReference type="ARBA" id="ARBA00001206"/>
    </source>
</evidence>
<dbReference type="GO" id="GO:0016787">
    <property type="term" value="F:hydrolase activity"/>
    <property type="evidence" value="ECO:0007669"/>
    <property type="project" value="UniProtKB-KW"/>
</dbReference>
<evidence type="ECO:0000256" key="4">
    <source>
        <dbReference type="ARBA" id="ARBA00004496"/>
    </source>
</evidence>
<evidence type="ECO:0000256" key="3">
    <source>
        <dbReference type="ARBA" id="ARBA00001967"/>
    </source>
</evidence>
<keyword evidence="13" id="KW-0378">Hydrolase</keyword>
<dbReference type="InterPro" id="IPR004567">
    <property type="entry name" value="Type_II_PanK"/>
</dbReference>
<evidence type="ECO:0000313" key="20">
    <source>
        <dbReference type="EMBL" id="KAK9841361.1"/>
    </source>
</evidence>
<dbReference type="GO" id="GO:0015937">
    <property type="term" value="P:coenzyme A biosynthetic process"/>
    <property type="evidence" value="ECO:0007669"/>
    <property type="project" value="UniProtKB-KW"/>
</dbReference>
<evidence type="ECO:0000313" key="21">
    <source>
        <dbReference type="Proteomes" id="UP001438707"/>
    </source>
</evidence>
<keyword evidence="16" id="KW-0464">Manganese</keyword>
<dbReference type="SUPFAM" id="SSF111321">
    <property type="entry name" value="AF1104-like"/>
    <property type="match status" value="1"/>
</dbReference>
<dbReference type="PANTHER" id="PTHR12280">
    <property type="entry name" value="PANTOTHENATE KINASE"/>
    <property type="match status" value="1"/>
</dbReference>
<dbReference type="GO" id="GO:0046872">
    <property type="term" value="F:metal ion binding"/>
    <property type="evidence" value="ECO:0007669"/>
    <property type="project" value="UniProtKB-KW"/>
</dbReference>
<dbReference type="EC" id="2.7.1.33" evidence="6"/>
<dbReference type="GO" id="GO:0005634">
    <property type="term" value="C:nucleus"/>
    <property type="evidence" value="ECO:0007669"/>
    <property type="project" value="TreeGrafter"/>
</dbReference>
<dbReference type="GO" id="GO:0005524">
    <property type="term" value="F:ATP binding"/>
    <property type="evidence" value="ECO:0007669"/>
    <property type="project" value="UniProtKB-KW"/>
</dbReference>
<evidence type="ECO:0000256" key="15">
    <source>
        <dbReference type="ARBA" id="ARBA00022993"/>
    </source>
</evidence>
<evidence type="ECO:0000256" key="16">
    <source>
        <dbReference type="ARBA" id="ARBA00023211"/>
    </source>
</evidence>
<dbReference type="InterPro" id="IPR043129">
    <property type="entry name" value="ATPase_NBD"/>
</dbReference>
<dbReference type="Proteomes" id="UP001438707">
    <property type="component" value="Unassembled WGS sequence"/>
</dbReference>
<comment type="catalytic activity">
    <reaction evidence="1">
        <text>(R)-pantothenate + ATP = (R)-4'-phosphopantothenate + ADP + H(+)</text>
        <dbReference type="Rhea" id="RHEA:16373"/>
        <dbReference type="ChEBI" id="CHEBI:10986"/>
        <dbReference type="ChEBI" id="CHEBI:15378"/>
        <dbReference type="ChEBI" id="CHEBI:29032"/>
        <dbReference type="ChEBI" id="CHEBI:30616"/>
        <dbReference type="ChEBI" id="CHEBI:456216"/>
        <dbReference type="EC" id="2.7.1.33"/>
    </reaction>
</comment>
<keyword evidence="10" id="KW-0479">Metal-binding</keyword>
<organism evidence="20 21">
    <name type="scientific">Apatococcus lobatus</name>
    <dbReference type="NCBI Taxonomy" id="904363"/>
    <lineage>
        <taxon>Eukaryota</taxon>
        <taxon>Viridiplantae</taxon>
        <taxon>Chlorophyta</taxon>
        <taxon>core chlorophytes</taxon>
        <taxon>Trebouxiophyceae</taxon>
        <taxon>Chlorellales</taxon>
        <taxon>Chlorellaceae</taxon>
        <taxon>Apatococcus</taxon>
    </lineage>
</organism>
<feature type="compositionally biased region" description="Basic and acidic residues" evidence="18">
    <location>
        <begin position="480"/>
        <end position="490"/>
    </location>
</feature>
<dbReference type="EMBL" id="JALJOS010000003">
    <property type="protein sequence ID" value="KAK9841361.1"/>
    <property type="molecule type" value="Genomic_DNA"/>
</dbReference>
<keyword evidence="14" id="KW-0067">ATP-binding</keyword>
<accession>A0AAW1S7A5</accession>
<dbReference type="PANTHER" id="PTHR12280:SF20">
    <property type="entry name" value="4'-PHOSPHOPANTETHEINE PHOSPHATASE"/>
    <property type="match status" value="1"/>
</dbReference>
<dbReference type="Gene3D" id="3.40.50.10880">
    <property type="entry name" value="Uncharacterised protein PF01937, DUF89, domain 3"/>
    <property type="match status" value="1"/>
</dbReference>
<evidence type="ECO:0000256" key="14">
    <source>
        <dbReference type="ARBA" id="ARBA00022840"/>
    </source>
</evidence>
<evidence type="ECO:0000256" key="10">
    <source>
        <dbReference type="ARBA" id="ARBA00022723"/>
    </source>
</evidence>